<dbReference type="EMBL" id="GG657450">
    <property type="protein sequence ID" value="OAT06309.1"/>
    <property type="molecule type" value="Genomic_DNA"/>
</dbReference>
<dbReference type="KEGG" id="bgh:BDBG_02547"/>
<dbReference type="AlphaFoldDB" id="A0A179UGF4"/>
<protein>
    <submittedName>
        <fullName evidence="1">Uncharacterized protein</fullName>
    </submittedName>
</protein>
<dbReference type="OrthoDB" id="4175439at2759"/>
<name>A0A179UGF4_BLAGS</name>
<dbReference type="VEuPathDB" id="FungiDB:BDBG_02547"/>
<organism evidence="1 2">
    <name type="scientific">Blastomyces gilchristii (strain SLH14081)</name>
    <name type="common">Blastomyces dermatitidis</name>
    <dbReference type="NCBI Taxonomy" id="559298"/>
    <lineage>
        <taxon>Eukaryota</taxon>
        <taxon>Fungi</taxon>
        <taxon>Dikarya</taxon>
        <taxon>Ascomycota</taxon>
        <taxon>Pezizomycotina</taxon>
        <taxon>Eurotiomycetes</taxon>
        <taxon>Eurotiomycetidae</taxon>
        <taxon>Onygenales</taxon>
        <taxon>Ajellomycetaceae</taxon>
        <taxon>Blastomyces</taxon>
    </lineage>
</organism>
<accession>A0A179UGF4</accession>
<proteinExistence type="predicted"/>
<evidence type="ECO:0000313" key="1">
    <source>
        <dbReference type="EMBL" id="OAT06309.1"/>
    </source>
</evidence>
<reference evidence="2" key="1">
    <citation type="journal article" date="2015" name="PLoS Genet.">
        <title>The dynamic genome and transcriptome of the human fungal pathogen Blastomyces and close relative Emmonsia.</title>
        <authorList>
            <person name="Munoz J.F."/>
            <person name="Gauthier G.M."/>
            <person name="Desjardins C.A."/>
            <person name="Gallo J.E."/>
            <person name="Holder J."/>
            <person name="Sullivan T.D."/>
            <person name="Marty A.J."/>
            <person name="Carmen J.C."/>
            <person name="Chen Z."/>
            <person name="Ding L."/>
            <person name="Gujja S."/>
            <person name="Magrini V."/>
            <person name="Misas E."/>
            <person name="Mitreva M."/>
            <person name="Priest M."/>
            <person name="Saif S."/>
            <person name="Whiston E.A."/>
            <person name="Young S."/>
            <person name="Zeng Q."/>
            <person name="Goldman W.E."/>
            <person name="Mardis E.R."/>
            <person name="Taylor J.W."/>
            <person name="McEwen J.G."/>
            <person name="Clay O.K."/>
            <person name="Klein B.S."/>
            <person name="Cuomo C.A."/>
        </authorList>
    </citation>
    <scope>NUCLEOTIDE SEQUENCE [LARGE SCALE GENOMIC DNA]</scope>
    <source>
        <strain evidence="2">SLH14081</strain>
    </source>
</reference>
<dbReference type="RefSeq" id="XP_031577148.1">
    <property type="nucleotide sequence ID" value="XM_031720836.1"/>
</dbReference>
<evidence type="ECO:0000313" key="2">
    <source>
        <dbReference type="Proteomes" id="UP000002038"/>
    </source>
</evidence>
<sequence length="88" mass="10080">MDSTREKITFSTTPELLQVIHKCERVTAPEKAQGLGFIKTAAHQVLDEIPFMKAEDKDNYDKKVAFDILKWIFSPSDPARELAMRGKR</sequence>
<gene>
    <name evidence="1" type="ORF">BDBG_02547</name>
</gene>
<keyword evidence="2" id="KW-1185">Reference proteome</keyword>
<dbReference type="GeneID" id="8510260"/>
<dbReference type="Proteomes" id="UP000002038">
    <property type="component" value="Unassembled WGS sequence"/>
</dbReference>